<protein>
    <recommendedName>
        <fullName evidence="5">Zinc finger C3HC4 RING-type domain-containing protein</fullName>
    </recommendedName>
</protein>
<gene>
    <name evidence="6" type="ORF">PHLCEN_2v2965</name>
</gene>
<dbReference type="Pfam" id="PF00097">
    <property type="entry name" value="zf-C3HC4"/>
    <property type="match status" value="1"/>
</dbReference>
<keyword evidence="1" id="KW-0479">Metal-binding</keyword>
<proteinExistence type="predicted"/>
<evidence type="ECO:0000313" key="7">
    <source>
        <dbReference type="Proteomes" id="UP000186601"/>
    </source>
</evidence>
<dbReference type="AlphaFoldDB" id="A0A2R6RHQ9"/>
<dbReference type="EMBL" id="MLYV02000260">
    <property type="protein sequence ID" value="PSS29553.1"/>
    <property type="molecule type" value="Genomic_DNA"/>
</dbReference>
<keyword evidence="2" id="KW-0863">Zinc-finger</keyword>
<dbReference type="InterPro" id="IPR018957">
    <property type="entry name" value="Znf_C3HC4_RING-type"/>
</dbReference>
<feature type="domain" description="Zinc finger C3HC4 RING-type" evidence="5">
    <location>
        <begin position="211"/>
        <end position="232"/>
    </location>
</feature>
<evidence type="ECO:0000259" key="5">
    <source>
        <dbReference type="Pfam" id="PF00097"/>
    </source>
</evidence>
<organism evidence="6 7">
    <name type="scientific">Hermanssonia centrifuga</name>
    <dbReference type="NCBI Taxonomy" id="98765"/>
    <lineage>
        <taxon>Eukaryota</taxon>
        <taxon>Fungi</taxon>
        <taxon>Dikarya</taxon>
        <taxon>Basidiomycota</taxon>
        <taxon>Agaricomycotina</taxon>
        <taxon>Agaricomycetes</taxon>
        <taxon>Polyporales</taxon>
        <taxon>Meruliaceae</taxon>
        <taxon>Hermanssonia</taxon>
    </lineage>
</organism>
<dbReference type="OrthoDB" id="6270329at2759"/>
<evidence type="ECO:0000256" key="2">
    <source>
        <dbReference type="ARBA" id="ARBA00022771"/>
    </source>
</evidence>
<keyword evidence="7" id="KW-1185">Reference proteome</keyword>
<dbReference type="STRING" id="98765.A0A2R6RHQ9"/>
<evidence type="ECO:0000313" key="6">
    <source>
        <dbReference type="EMBL" id="PSS29553.1"/>
    </source>
</evidence>
<evidence type="ECO:0000256" key="3">
    <source>
        <dbReference type="ARBA" id="ARBA00022833"/>
    </source>
</evidence>
<sequence>MGGLGDLGHFKCHPASQPPWHDPERSGDPTGRLAPCSSYPQLESQCGKRTVCGKLGSVLSTIAGLYSTLCKPTTAIVARWTHIEYAAVHRDDSDDDSDDDDIDDSSEGWEDELGSRVFPDEDEGNGLASNNGDEDLNEADYWTEDEEDDFEEERETYYGFARVPSTPSHRTQDGTNEVVNNSEQLEEGVKPASQTALTDNQAPAAGVFFSCPLCLEAPNESSATQCGHLFCTP</sequence>
<comment type="caution">
    <text evidence="6">The sequence shown here is derived from an EMBL/GenBank/DDBJ whole genome shotgun (WGS) entry which is preliminary data.</text>
</comment>
<dbReference type="GO" id="GO:0008270">
    <property type="term" value="F:zinc ion binding"/>
    <property type="evidence" value="ECO:0007669"/>
    <property type="project" value="UniProtKB-KW"/>
</dbReference>
<dbReference type="SUPFAM" id="SSF57850">
    <property type="entry name" value="RING/U-box"/>
    <property type="match status" value="1"/>
</dbReference>
<dbReference type="Gene3D" id="3.30.40.10">
    <property type="entry name" value="Zinc/RING finger domain, C3HC4 (zinc finger)"/>
    <property type="match status" value="1"/>
</dbReference>
<accession>A0A2R6RHQ9</accession>
<dbReference type="InterPro" id="IPR013083">
    <property type="entry name" value="Znf_RING/FYVE/PHD"/>
</dbReference>
<reference evidence="6 7" key="1">
    <citation type="submission" date="2018-02" db="EMBL/GenBank/DDBJ databases">
        <title>Genome sequence of the basidiomycete white-rot fungus Phlebia centrifuga.</title>
        <authorList>
            <person name="Granchi Z."/>
            <person name="Peng M."/>
            <person name="de Vries R.P."/>
            <person name="Hilden K."/>
            <person name="Makela M.R."/>
            <person name="Grigoriev I."/>
            <person name="Riley R."/>
        </authorList>
    </citation>
    <scope>NUCLEOTIDE SEQUENCE [LARGE SCALE GENOMIC DNA]</scope>
    <source>
        <strain evidence="6 7">FBCC195</strain>
    </source>
</reference>
<evidence type="ECO:0000256" key="4">
    <source>
        <dbReference type="SAM" id="MobiDB-lite"/>
    </source>
</evidence>
<dbReference type="Proteomes" id="UP000186601">
    <property type="component" value="Unassembled WGS sequence"/>
</dbReference>
<keyword evidence="3" id="KW-0862">Zinc</keyword>
<evidence type="ECO:0000256" key="1">
    <source>
        <dbReference type="ARBA" id="ARBA00022723"/>
    </source>
</evidence>
<feature type="compositionally biased region" description="Acidic residues" evidence="4">
    <location>
        <begin position="93"/>
        <end position="112"/>
    </location>
</feature>
<feature type="non-terminal residue" evidence="6">
    <location>
        <position position="233"/>
    </location>
</feature>
<feature type="region of interest" description="Disordered" evidence="4">
    <location>
        <begin position="12"/>
        <end position="36"/>
    </location>
</feature>
<feature type="region of interest" description="Disordered" evidence="4">
    <location>
        <begin position="90"/>
        <end position="137"/>
    </location>
</feature>
<name>A0A2R6RHQ9_9APHY</name>